<feature type="domain" description="HTH luxR-type" evidence="3">
    <location>
        <begin position="856"/>
        <end position="918"/>
    </location>
</feature>
<dbReference type="Gene3D" id="1.10.10.10">
    <property type="entry name" value="Winged helix-like DNA-binding domain superfamily/Winged helix DNA-binding domain"/>
    <property type="match status" value="1"/>
</dbReference>
<dbReference type="SUPFAM" id="SSF46894">
    <property type="entry name" value="C-terminal effector domain of the bipartite response regulators"/>
    <property type="match status" value="1"/>
</dbReference>
<name>A0ABT4TWJ4_9ACTN</name>
<protein>
    <submittedName>
        <fullName evidence="4">LuxR C-terminal-related transcriptional regulator</fullName>
    </submittedName>
</protein>
<dbReference type="InterPro" id="IPR039420">
    <property type="entry name" value="WalR-like"/>
</dbReference>
<dbReference type="Proteomes" id="UP001527866">
    <property type="component" value="Unassembled WGS sequence"/>
</dbReference>
<dbReference type="SMART" id="SM00421">
    <property type="entry name" value="HTH_LUXR"/>
    <property type="match status" value="1"/>
</dbReference>
<dbReference type="InterPro" id="IPR036388">
    <property type="entry name" value="WH-like_DNA-bd_sf"/>
</dbReference>
<evidence type="ECO:0000313" key="5">
    <source>
        <dbReference type="Proteomes" id="UP001527866"/>
    </source>
</evidence>
<dbReference type="PANTHER" id="PTHR43214">
    <property type="entry name" value="TWO-COMPONENT RESPONSE REGULATOR"/>
    <property type="match status" value="1"/>
</dbReference>
<keyword evidence="5" id="KW-1185">Reference proteome</keyword>
<dbReference type="Pfam" id="PF00196">
    <property type="entry name" value="GerE"/>
    <property type="match status" value="1"/>
</dbReference>
<accession>A0ABT4TWJ4</accession>
<dbReference type="PROSITE" id="PS50043">
    <property type="entry name" value="HTH_LUXR_2"/>
    <property type="match status" value="1"/>
</dbReference>
<dbReference type="InterPro" id="IPR027417">
    <property type="entry name" value="P-loop_NTPase"/>
</dbReference>
<reference evidence="4 5" key="1">
    <citation type="submission" date="2023-01" db="EMBL/GenBank/DDBJ databases">
        <title>Draft genome sequence of Nocardiopsis sp. RSe5-2 isolated from halophytes.</title>
        <authorList>
            <person name="Duangmal K."/>
            <person name="Chantavorakit T."/>
        </authorList>
    </citation>
    <scope>NUCLEOTIDE SEQUENCE [LARGE SCALE GENOMIC DNA]</scope>
    <source>
        <strain evidence="4 5">RSe5-2</strain>
    </source>
</reference>
<dbReference type="InterPro" id="IPR041664">
    <property type="entry name" value="AAA_16"/>
</dbReference>
<dbReference type="InterPro" id="IPR016032">
    <property type="entry name" value="Sig_transdc_resp-reg_C-effctor"/>
</dbReference>
<evidence type="ECO:0000256" key="1">
    <source>
        <dbReference type="ARBA" id="ARBA00023125"/>
    </source>
</evidence>
<feature type="region of interest" description="Disordered" evidence="2">
    <location>
        <begin position="347"/>
        <end position="366"/>
    </location>
</feature>
<dbReference type="Pfam" id="PF13191">
    <property type="entry name" value="AAA_16"/>
    <property type="match status" value="1"/>
</dbReference>
<dbReference type="PROSITE" id="PS00622">
    <property type="entry name" value="HTH_LUXR_1"/>
    <property type="match status" value="1"/>
</dbReference>
<sequence length="918" mass="97964">MLTPSPRHPSVLRGRTQETGAIAAAVAAAREGRGAALLVTGAPGLGRTALLDRAERSGAELLLVRADGVRAEADMPGAGLQRLVRPLADRVGTLRDLHARALEEVLDGGEGRAPATAAALLALFTSAARERPVLCLADDAHLLDPSSRQTLAAVARRAGGEHLAVLVSAPTAADPLLTGIPELPLRPLDRREAEAAAADAAPGAASHVRAALARACHGNPLALRGYLRRLERAHLTGARALPDPLPLDERLLEAHRAVLEPLPERTRDILLLAAAEPGARIDALVAAADDAEASVADLAPAEEAGAVRADGDRLRFPDPVLPAAVYLLAPVALRRAAHARLERVFSPEHSPSRHARHRHLAAPDPDTARAEAMARLAVRARALEGDGAAAEILERAALLTPDPHDRAFRLASAADAAWRSGRPDRTADLLASAGPPGATGSAGARVDMVRGHRMLLNGDTFDAADTLVSAADRLAPHDRALTVEALMHAADAASFAGDPFRHHDVAQRGEGLVHEDDPDEMHFGTAFLQGCTLSFQGHYPEAAERLRTAVRLARRIDEPRLLKRASVCALRLGDARLVRDLASRSAETARRRGAVALIPQALQFLVYAEFWTARLPSAVGNGMKGLRLSRETGQPNCATHLLAGLSLLAAIQGDESTCRARAESVLESGRRNGLGLPVALAEWALALLEMSQGDAVAAFTRLKALAHAEPGRGHPTMRVLTAPLFVEAAVRNGAEDQAEVALAGYERWAEGSDSTSGRALVARSRALLARAGDSRDYAAHFEEALKFHRSCADDEVERARTAFLFGTALRRERDPGRAYVHLRDALESFERMGASVWAERARAELRANGAPDARTAAPSPLDLTEQQRSIALLVAEGATNREIAAHLFLSPRTVEYHLRAVFRRLNIRSRVDLARLMR</sequence>
<gene>
    <name evidence="4" type="ORF">O4J56_00285</name>
</gene>
<comment type="caution">
    <text evidence="4">The sequence shown here is derived from an EMBL/GenBank/DDBJ whole genome shotgun (WGS) entry which is preliminary data.</text>
</comment>
<dbReference type="RefSeq" id="WP_270682973.1">
    <property type="nucleotide sequence ID" value="NZ_JAQFWQ010000001.1"/>
</dbReference>
<dbReference type="PRINTS" id="PR00038">
    <property type="entry name" value="HTHLUXR"/>
</dbReference>
<organism evidence="4 5">
    <name type="scientific">Nocardiopsis endophytica</name>
    <dbReference type="NCBI Taxonomy" id="3018445"/>
    <lineage>
        <taxon>Bacteria</taxon>
        <taxon>Bacillati</taxon>
        <taxon>Actinomycetota</taxon>
        <taxon>Actinomycetes</taxon>
        <taxon>Streptosporangiales</taxon>
        <taxon>Nocardiopsidaceae</taxon>
        <taxon>Nocardiopsis</taxon>
    </lineage>
</organism>
<proteinExistence type="predicted"/>
<dbReference type="CDD" id="cd06170">
    <property type="entry name" value="LuxR_C_like"/>
    <property type="match status" value="1"/>
</dbReference>
<evidence type="ECO:0000313" key="4">
    <source>
        <dbReference type="EMBL" id="MDA2809066.1"/>
    </source>
</evidence>
<evidence type="ECO:0000259" key="3">
    <source>
        <dbReference type="PROSITE" id="PS50043"/>
    </source>
</evidence>
<dbReference type="EMBL" id="JAQFWQ010000001">
    <property type="protein sequence ID" value="MDA2809066.1"/>
    <property type="molecule type" value="Genomic_DNA"/>
</dbReference>
<dbReference type="SUPFAM" id="SSF52540">
    <property type="entry name" value="P-loop containing nucleoside triphosphate hydrolases"/>
    <property type="match status" value="1"/>
</dbReference>
<evidence type="ECO:0000256" key="2">
    <source>
        <dbReference type="SAM" id="MobiDB-lite"/>
    </source>
</evidence>
<dbReference type="PANTHER" id="PTHR43214:SF42">
    <property type="entry name" value="TRANSCRIPTIONAL REGULATORY PROTEIN DESR"/>
    <property type="match status" value="1"/>
</dbReference>
<keyword evidence="1" id="KW-0238">DNA-binding</keyword>
<dbReference type="InterPro" id="IPR000792">
    <property type="entry name" value="Tscrpt_reg_LuxR_C"/>
</dbReference>